<gene>
    <name evidence="5" type="ORF">DGYR_LOCUS7353</name>
</gene>
<dbReference type="InterPro" id="IPR000315">
    <property type="entry name" value="Znf_B-box"/>
</dbReference>
<feature type="region of interest" description="Disordered" evidence="3">
    <location>
        <begin position="266"/>
        <end position="290"/>
    </location>
</feature>
<dbReference type="PROSITE" id="PS50119">
    <property type="entry name" value="ZF_BBOX"/>
    <property type="match status" value="1"/>
</dbReference>
<feature type="compositionally biased region" description="Polar residues" evidence="3">
    <location>
        <begin position="275"/>
        <end position="285"/>
    </location>
</feature>
<dbReference type="AlphaFoldDB" id="A0A7I8VTL8"/>
<reference evidence="5 6" key="1">
    <citation type="submission" date="2020-08" db="EMBL/GenBank/DDBJ databases">
        <authorList>
            <person name="Hejnol A."/>
        </authorList>
    </citation>
    <scope>NUCLEOTIDE SEQUENCE [LARGE SCALE GENOMIC DNA]</scope>
</reference>
<feature type="coiled-coil region" evidence="2">
    <location>
        <begin position="25"/>
        <end position="66"/>
    </location>
</feature>
<evidence type="ECO:0000256" key="2">
    <source>
        <dbReference type="SAM" id="Coils"/>
    </source>
</evidence>
<keyword evidence="1" id="KW-0479">Metal-binding</keyword>
<dbReference type="OrthoDB" id="6226111at2759"/>
<comment type="caution">
    <text evidence="5">The sequence shown here is derived from an EMBL/GenBank/DDBJ whole genome shotgun (WGS) entry which is preliminary data.</text>
</comment>
<feature type="region of interest" description="Disordered" evidence="3">
    <location>
        <begin position="485"/>
        <end position="522"/>
    </location>
</feature>
<protein>
    <submittedName>
        <fullName evidence="5">DgyrCDS7711</fullName>
    </submittedName>
</protein>
<keyword evidence="6" id="KW-1185">Reference proteome</keyword>
<feature type="compositionally biased region" description="Low complexity" evidence="3">
    <location>
        <begin position="503"/>
        <end position="518"/>
    </location>
</feature>
<keyword evidence="1" id="KW-0863">Zinc-finger</keyword>
<dbReference type="GO" id="GO:0008270">
    <property type="term" value="F:zinc ion binding"/>
    <property type="evidence" value="ECO:0007669"/>
    <property type="project" value="UniProtKB-KW"/>
</dbReference>
<feature type="domain" description="B box-type" evidence="4">
    <location>
        <begin position="145"/>
        <end position="186"/>
    </location>
</feature>
<dbReference type="CDD" id="cd19818">
    <property type="entry name" value="Bbox1_ZBBX"/>
    <property type="match status" value="1"/>
</dbReference>
<evidence type="ECO:0000313" key="5">
    <source>
        <dbReference type="EMBL" id="CAD5119064.1"/>
    </source>
</evidence>
<name>A0A7I8VTL8_9ANNE</name>
<dbReference type="PANTHER" id="PTHR28634">
    <property type="entry name" value="ZINC FINGER B-BOX DOMAIN-CONTAINING PROTEIN 1"/>
    <property type="match status" value="1"/>
</dbReference>
<proteinExistence type="predicted"/>
<evidence type="ECO:0000256" key="1">
    <source>
        <dbReference type="PROSITE-ProRule" id="PRU00024"/>
    </source>
</evidence>
<evidence type="ECO:0000313" key="6">
    <source>
        <dbReference type="Proteomes" id="UP000549394"/>
    </source>
</evidence>
<organism evidence="5 6">
    <name type="scientific">Dimorphilus gyrociliatus</name>
    <dbReference type="NCBI Taxonomy" id="2664684"/>
    <lineage>
        <taxon>Eukaryota</taxon>
        <taxon>Metazoa</taxon>
        <taxon>Spiralia</taxon>
        <taxon>Lophotrochozoa</taxon>
        <taxon>Annelida</taxon>
        <taxon>Polychaeta</taxon>
        <taxon>Polychaeta incertae sedis</taxon>
        <taxon>Dinophilidae</taxon>
        <taxon>Dimorphilus</taxon>
    </lineage>
</organism>
<keyword evidence="2" id="KW-0175">Coiled coil</keyword>
<dbReference type="PANTHER" id="PTHR28634:SF1">
    <property type="entry name" value="ZINC FINGER B-BOX DOMAIN-CONTAINING PROTEIN 1"/>
    <property type="match status" value="1"/>
</dbReference>
<dbReference type="Gene3D" id="4.10.830.40">
    <property type="match status" value="1"/>
</dbReference>
<evidence type="ECO:0000256" key="3">
    <source>
        <dbReference type="SAM" id="MobiDB-lite"/>
    </source>
</evidence>
<dbReference type="InterPro" id="IPR037688">
    <property type="entry name" value="ZBBX"/>
</dbReference>
<dbReference type="Pfam" id="PF22586">
    <property type="entry name" value="ANCHR-like_BBOX"/>
    <property type="match status" value="1"/>
</dbReference>
<dbReference type="EMBL" id="CAJFCJ010000009">
    <property type="protein sequence ID" value="CAD5119064.1"/>
    <property type="molecule type" value="Genomic_DNA"/>
</dbReference>
<dbReference type="Proteomes" id="UP000549394">
    <property type="component" value="Unassembled WGS sequence"/>
</dbReference>
<sequence>MAFRSTSSKREDVSIHLKAQRYINLKNAKEQTKKLEMDSRKMEERLKELKLAVNKEKEDRKRLTNGTDNGFWKSGQTGQLTTYAKDVLEQNNEKNRKKTKFTVLKEEIIEPRKASAETKKVPGTLAYIAQQGEGFKVKNFKGPKCGQCEMKGAQVTCLECGEDYCASCFASFHLRGALKKHRSAPIAANGARGNITPRTSAASERASEKSAPPPLKVYEEQNPNKLTLTEIDFKMNEPTSSKVENSLLDGVYDEKAAQDSFQEALKEWRGDETTPKQTSNSSSTSVEKKIAVSTTDCAIGTSDQRIDGKKKLEIKFSTNSHSGLSYAEKLLIKKHRRNQINFEERPANNEEKLPIHSDSNVKQIRSADRQREISSIDMKERVDFNSLYEAMKSTSKTPSEISVVDISSPLPIHSPSPPTPNSSRKRAFDPDPEYSSRRAIVTPFIEPIVDSPPPMTPEPVCVQNVEEPRLDQAIAESVDLRKEELEQLPLESSRKSRLKKLPTKTPRTPRTPRTARPPSRAEMAVRRKEMFGEGTLTKKPSGSLQEIANYADLVVDNPLFVYNDGEEKPAVRPKTAGKRISTAKDGSIEKWKISSHVYKIGPRSWRPDSSLANRIVENQMRDHMSDENNIDMLALMRPEEGEEETENEIKILSYKWSEQDPKKNDLKLTENSLSQSDFRTSSIELEQRPQSRSIVVDGDDMSIYDNCEKNHEDHKEDNEALNQLEWELASEQGLIDEDGKISRMQFLSQDEDEKDITPKNSFDLEKQLNEGDRLYDDFEEMEAEFLCEDEVCKLK</sequence>
<evidence type="ECO:0000259" key="4">
    <source>
        <dbReference type="PROSITE" id="PS50119"/>
    </source>
</evidence>
<accession>A0A7I8VTL8</accession>
<feature type="region of interest" description="Disordered" evidence="3">
    <location>
        <begin position="407"/>
        <end position="435"/>
    </location>
</feature>
<feature type="region of interest" description="Disordered" evidence="3">
    <location>
        <begin position="182"/>
        <end position="222"/>
    </location>
</feature>
<keyword evidence="1" id="KW-0862">Zinc</keyword>